<dbReference type="EMBL" id="PVEO01000011">
    <property type="protein sequence ID" value="PQV46027.1"/>
    <property type="molecule type" value="Genomic_DNA"/>
</dbReference>
<reference evidence="2 3" key="1">
    <citation type="submission" date="2018-02" db="EMBL/GenBank/DDBJ databases">
        <title>Genomic Encyclopedia of Archaeal and Bacterial Type Strains, Phase II (KMG-II): from individual species to whole genera.</title>
        <authorList>
            <person name="Goeker M."/>
        </authorList>
    </citation>
    <scope>NUCLEOTIDE SEQUENCE [LARGE SCALE GENOMIC DNA]</scope>
    <source>
        <strain evidence="2 3">DSM 21165</strain>
    </source>
</reference>
<evidence type="ECO:0000313" key="2">
    <source>
        <dbReference type="EMBL" id="PQV46027.1"/>
    </source>
</evidence>
<gene>
    <name evidence="2" type="ORF">CLV33_11178</name>
</gene>
<keyword evidence="1" id="KW-0732">Signal</keyword>
<organism evidence="2 3">
    <name type="scientific">Jejuia pallidilutea</name>
    <dbReference type="NCBI Taxonomy" id="504487"/>
    <lineage>
        <taxon>Bacteria</taxon>
        <taxon>Pseudomonadati</taxon>
        <taxon>Bacteroidota</taxon>
        <taxon>Flavobacteriia</taxon>
        <taxon>Flavobacteriales</taxon>
        <taxon>Flavobacteriaceae</taxon>
        <taxon>Jejuia</taxon>
    </lineage>
</organism>
<dbReference type="AlphaFoldDB" id="A0A362X916"/>
<evidence type="ECO:0000256" key="1">
    <source>
        <dbReference type="SAM" id="SignalP"/>
    </source>
</evidence>
<protein>
    <recommendedName>
        <fullName evidence="4">Lipoprotein</fullName>
    </recommendedName>
</protein>
<sequence>MKKLNVLLILTLLCLVNCSNDDEKNSESNDVSGTIQLSGEDTATIGTTLTVGNINLDGLATTGTTKSVTLSDENTSIIGGEVESTNFSNAFIIVASEFTFEDNTSAQKVISMTIVSNSTEFRYGCLTPSNSSGFIDCGVGLKVDKEKKEVIFQDTTVENTETGAILTMNGTVTWN</sequence>
<feature type="chain" id="PRO_5016620787" description="Lipoprotein" evidence="1">
    <location>
        <begin position="22"/>
        <end position="175"/>
    </location>
</feature>
<dbReference type="Proteomes" id="UP000251545">
    <property type="component" value="Unassembled WGS sequence"/>
</dbReference>
<dbReference type="RefSeq" id="WP_105474632.1">
    <property type="nucleotide sequence ID" value="NZ_PVEO01000011.1"/>
</dbReference>
<evidence type="ECO:0000313" key="3">
    <source>
        <dbReference type="Proteomes" id="UP000251545"/>
    </source>
</evidence>
<comment type="caution">
    <text evidence="2">The sequence shown here is derived from an EMBL/GenBank/DDBJ whole genome shotgun (WGS) entry which is preliminary data.</text>
</comment>
<accession>A0A362X916</accession>
<name>A0A362X916_9FLAO</name>
<proteinExistence type="predicted"/>
<evidence type="ECO:0008006" key="4">
    <source>
        <dbReference type="Google" id="ProtNLM"/>
    </source>
</evidence>
<feature type="signal peptide" evidence="1">
    <location>
        <begin position="1"/>
        <end position="21"/>
    </location>
</feature>